<name>A0A058Z1K0_FONAL</name>
<keyword evidence="1" id="KW-0862">Zinc</keyword>
<dbReference type="GO" id="GO:0008270">
    <property type="term" value="F:zinc ion binding"/>
    <property type="evidence" value="ECO:0007669"/>
    <property type="project" value="UniProtKB-KW"/>
</dbReference>
<proteinExistence type="predicted"/>
<dbReference type="Proteomes" id="UP000030693">
    <property type="component" value="Unassembled WGS sequence"/>
</dbReference>
<dbReference type="PROSITE" id="PS50103">
    <property type="entry name" value="ZF_C3H1"/>
    <property type="match status" value="1"/>
</dbReference>
<feature type="region of interest" description="Disordered" evidence="2">
    <location>
        <begin position="95"/>
        <end position="116"/>
    </location>
</feature>
<dbReference type="Gene3D" id="4.10.1000.10">
    <property type="entry name" value="Zinc finger, CCCH-type"/>
    <property type="match status" value="1"/>
</dbReference>
<organism evidence="4">
    <name type="scientific">Fonticula alba</name>
    <name type="common">Slime mold</name>
    <dbReference type="NCBI Taxonomy" id="691883"/>
    <lineage>
        <taxon>Eukaryota</taxon>
        <taxon>Rotosphaerida</taxon>
        <taxon>Fonticulaceae</taxon>
        <taxon>Fonticula</taxon>
    </lineage>
</organism>
<keyword evidence="5" id="KW-1185">Reference proteome</keyword>
<reference evidence="4" key="1">
    <citation type="submission" date="2013-04" db="EMBL/GenBank/DDBJ databases">
        <title>The Genome Sequence of Fonticula alba ATCC 38817.</title>
        <authorList>
            <consortium name="The Broad Institute Genomics Platform"/>
            <person name="Russ C."/>
            <person name="Cuomo C."/>
            <person name="Burger G."/>
            <person name="Gray M.W."/>
            <person name="Holland P.W.H."/>
            <person name="King N."/>
            <person name="Lang F.B.F."/>
            <person name="Roger A.J."/>
            <person name="Ruiz-Trillo I."/>
            <person name="Brown M."/>
            <person name="Walker B."/>
            <person name="Young S."/>
            <person name="Zeng Q."/>
            <person name="Gargeya S."/>
            <person name="Fitzgerald M."/>
            <person name="Haas B."/>
            <person name="Abouelleil A."/>
            <person name="Allen A.W."/>
            <person name="Alvarado L."/>
            <person name="Arachchi H.M."/>
            <person name="Berlin A.M."/>
            <person name="Chapman S.B."/>
            <person name="Gainer-Dewar J."/>
            <person name="Goldberg J."/>
            <person name="Griggs A."/>
            <person name="Gujja S."/>
            <person name="Hansen M."/>
            <person name="Howarth C."/>
            <person name="Imamovic A."/>
            <person name="Ireland A."/>
            <person name="Larimer J."/>
            <person name="McCowan C."/>
            <person name="Murphy C."/>
            <person name="Pearson M."/>
            <person name="Poon T.W."/>
            <person name="Priest M."/>
            <person name="Roberts A."/>
            <person name="Saif S."/>
            <person name="Shea T."/>
            <person name="Sisk P."/>
            <person name="Sykes S."/>
            <person name="Wortman J."/>
            <person name="Nusbaum C."/>
            <person name="Birren B."/>
        </authorList>
    </citation>
    <scope>NUCLEOTIDE SEQUENCE [LARGE SCALE GENOMIC DNA]</scope>
    <source>
        <strain evidence="4">ATCC 38817</strain>
    </source>
</reference>
<dbReference type="EMBL" id="KB932211">
    <property type="protein sequence ID" value="KCV67976.1"/>
    <property type="molecule type" value="Genomic_DNA"/>
</dbReference>
<evidence type="ECO:0000256" key="1">
    <source>
        <dbReference type="PROSITE-ProRule" id="PRU00723"/>
    </source>
</evidence>
<feature type="domain" description="C3H1-type" evidence="3">
    <location>
        <begin position="184"/>
        <end position="212"/>
    </location>
</feature>
<keyword evidence="1" id="KW-0863">Zinc-finger</keyword>
<protein>
    <recommendedName>
        <fullName evidence="3">C3H1-type domain-containing protein</fullName>
    </recommendedName>
</protein>
<feature type="zinc finger region" description="C3H1-type" evidence="1">
    <location>
        <begin position="184"/>
        <end position="212"/>
    </location>
</feature>
<evidence type="ECO:0000256" key="2">
    <source>
        <dbReference type="SAM" id="MobiDB-lite"/>
    </source>
</evidence>
<dbReference type="InterPro" id="IPR000571">
    <property type="entry name" value="Znf_CCCH"/>
</dbReference>
<evidence type="ECO:0000313" key="4">
    <source>
        <dbReference type="EMBL" id="KCV67976.1"/>
    </source>
</evidence>
<evidence type="ECO:0000259" key="3">
    <source>
        <dbReference type="PROSITE" id="PS50103"/>
    </source>
</evidence>
<gene>
    <name evidence="4" type="ORF">H696_05434</name>
</gene>
<accession>A0A058Z1K0</accession>
<dbReference type="GeneID" id="20530159"/>
<feature type="compositionally biased region" description="Pro residues" evidence="2">
    <location>
        <begin position="237"/>
        <end position="251"/>
    </location>
</feature>
<evidence type="ECO:0000313" key="5">
    <source>
        <dbReference type="Proteomes" id="UP000030693"/>
    </source>
</evidence>
<feature type="region of interest" description="Disordered" evidence="2">
    <location>
        <begin position="216"/>
        <end position="265"/>
    </location>
</feature>
<feature type="compositionally biased region" description="Basic and acidic residues" evidence="2">
    <location>
        <begin position="218"/>
        <end position="233"/>
    </location>
</feature>
<dbReference type="RefSeq" id="XP_009497543.1">
    <property type="nucleotide sequence ID" value="XM_009499268.1"/>
</dbReference>
<sequence>MAPEWLFDILVPAGNTLSPGCTFHQLLEDVWKSLFDSLKDGKNALAAREAIISCMTPLGIPQADAEELAKNIVARPFGIVARRPAASNLVTLRPASIPEAPGPEPGQAAPRKPAQRSGNTLVIIPEAPAAPPPVFFPPRAKLGKPCNTFLMEGWCDRMDSCLYDHKIKLDPRSVGVPGSTSMVDVSRNPCHTYLTEGWCRFEDRCLYTHYETLPVEAEDSRPTVRPARPRETEPAPAASPPAPASPTPAAEPTPEAAAPGGTSPLLAPRAARRQKFVPISTVLGQSPWGARAAVRPPGEEQPAGPTAEAGHVQEPHQGELPGAADPKAPPGPDPADAGEAGSQELDSKADPPPAPLHLGPSFERFIMTAYNRDSPGMYLCYTASNIKHILKLLDQRRTDGLISELPDRVLHWRPSPSSVQTLYTRLRKPLEAMQENYDKLCNTEPLDVEALQQARLELRLARWQSGREIFKCRNLEWDFERILDKLPRVADFQGLHLVEALVYLLFAIQRLQRVANHTGRFQIMSIITGSAPLSVYSTATKRLNRIHIALATDLLYRGIYFKENHNPTFLYLSFRVEPQEMDADA</sequence>
<keyword evidence="1" id="KW-0479">Metal-binding</keyword>
<dbReference type="AlphaFoldDB" id="A0A058Z1K0"/>
<feature type="region of interest" description="Disordered" evidence="2">
    <location>
        <begin position="288"/>
        <end position="357"/>
    </location>
</feature>